<proteinExistence type="predicted"/>
<comment type="caution">
    <text evidence="1">The sequence shown here is derived from an EMBL/GenBank/DDBJ whole genome shotgun (WGS) entry which is preliminary data.</text>
</comment>
<reference evidence="1" key="1">
    <citation type="journal article" date="2015" name="Nature">
        <title>Complex archaea that bridge the gap between prokaryotes and eukaryotes.</title>
        <authorList>
            <person name="Spang A."/>
            <person name="Saw J.H."/>
            <person name="Jorgensen S.L."/>
            <person name="Zaremba-Niedzwiedzka K."/>
            <person name="Martijn J."/>
            <person name="Lind A.E."/>
            <person name="van Eijk R."/>
            <person name="Schleper C."/>
            <person name="Guy L."/>
            <person name="Ettema T.J."/>
        </authorList>
    </citation>
    <scope>NUCLEOTIDE SEQUENCE</scope>
</reference>
<accession>A0A0F9IKM9</accession>
<organism evidence="1">
    <name type="scientific">marine sediment metagenome</name>
    <dbReference type="NCBI Taxonomy" id="412755"/>
    <lineage>
        <taxon>unclassified sequences</taxon>
        <taxon>metagenomes</taxon>
        <taxon>ecological metagenomes</taxon>
    </lineage>
</organism>
<name>A0A0F9IKM9_9ZZZZ</name>
<dbReference type="EMBL" id="LAZR01012175">
    <property type="protein sequence ID" value="KKM28177.1"/>
    <property type="molecule type" value="Genomic_DNA"/>
</dbReference>
<gene>
    <name evidence="1" type="ORF">LCGC14_1567290</name>
</gene>
<protein>
    <submittedName>
        <fullName evidence="1">Uncharacterized protein</fullName>
    </submittedName>
</protein>
<evidence type="ECO:0000313" key="1">
    <source>
        <dbReference type="EMBL" id="KKM28177.1"/>
    </source>
</evidence>
<sequence length="216" mass="26020">MCQMLELYTPNYEVLNAKDRITIDLLKDGQEFLEQFDINPNYLIDTVSVVYKYLRNNRKIPHNLFKFFIGAYYIILRHPFAFPAHESKEDFCKQFGLATSSLDYCVEKITETLNYIKIFDDMNFPYFIDPKRDISLNVIKNMVKTRVDEVMMRFLIYHQPINSQIITDQLVNKIIIEKKAFPEDLFKQLYELTLDLVEKEFEDYNEYVKLQNKYFF</sequence>
<dbReference type="AlphaFoldDB" id="A0A0F9IKM9"/>